<reference evidence="2" key="1">
    <citation type="submission" date="2021-03" db="EMBL/GenBank/DDBJ databases">
        <title>Revisited historic fungal species revealed as producer of novel bioactive compounds through whole genome sequencing and comparative genomics.</title>
        <authorList>
            <person name="Vignolle G.A."/>
            <person name="Hochenegger N."/>
            <person name="Mach R.L."/>
            <person name="Mach-Aigner A.R."/>
            <person name="Javad Rahimi M."/>
            <person name="Salim K.A."/>
            <person name="Chan C.M."/>
            <person name="Lim L.B.L."/>
            <person name="Cai F."/>
            <person name="Druzhinina I.S."/>
            <person name="U'Ren J.M."/>
            <person name="Derntl C."/>
        </authorList>
    </citation>
    <scope>NUCLEOTIDE SEQUENCE</scope>
    <source>
        <strain evidence="2">TUCIM 5799</strain>
    </source>
</reference>
<sequence length="67" mass="7102">MQFTKAFTIIAALATTAFAVAMPESLEDRATGCVTIQNGLGCPQDRPVNCKDFNNGNHRCCAHIGGC</sequence>
<keyword evidence="1" id="KW-0732">Signal</keyword>
<keyword evidence="3" id="KW-1185">Reference proteome</keyword>
<name>A0A9Q0AVV8_9PEZI</name>
<organism evidence="2 3">
    <name type="scientific">Neoarthrinium moseri</name>
    <dbReference type="NCBI Taxonomy" id="1658444"/>
    <lineage>
        <taxon>Eukaryota</taxon>
        <taxon>Fungi</taxon>
        <taxon>Dikarya</taxon>
        <taxon>Ascomycota</taxon>
        <taxon>Pezizomycotina</taxon>
        <taxon>Sordariomycetes</taxon>
        <taxon>Xylariomycetidae</taxon>
        <taxon>Amphisphaeriales</taxon>
        <taxon>Apiosporaceae</taxon>
        <taxon>Neoarthrinium</taxon>
    </lineage>
</organism>
<feature type="chain" id="PRO_5040417673" evidence="1">
    <location>
        <begin position="20"/>
        <end position="67"/>
    </location>
</feature>
<gene>
    <name evidence="2" type="ORF">JX265_000824</name>
</gene>
<feature type="signal peptide" evidence="1">
    <location>
        <begin position="1"/>
        <end position="19"/>
    </location>
</feature>
<dbReference type="AlphaFoldDB" id="A0A9Q0AVV8"/>
<dbReference type="Proteomes" id="UP000829685">
    <property type="component" value="Unassembled WGS sequence"/>
</dbReference>
<accession>A0A9Q0AVV8</accession>
<dbReference type="EMBL" id="JAFIMR010000002">
    <property type="protein sequence ID" value="KAI1880584.1"/>
    <property type="molecule type" value="Genomic_DNA"/>
</dbReference>
<protein>
    <submittedName>
        <fullName evidence="2">Uncharacterized protein</fullName>
    </submittedName>
</protein>
<evidence type="ECO:0000313" key="2">
    <source>
        <dbReference type="EMBL" id="KAI1880584.1"/>
    </source>
</evidence>
<comment type="caution">
    <text evidence="2">The sequence shown here is derived from an EMBL/GenBank/DDBJ whole genome shotgun (WGS) entry which is preliminary data.</text>
</comment>
<evidence type="ECO:0000256" key="1">
    <source>
        <dbReference type="SAM" id="SignalP"/>
    </source>
</evidence>
<proteinExistence type="predicted"/>
<evidence type="ECO:0000313" key="3">
    <source>
        <dbReference type="Proteomes" id="UP000829685"/>
    </source>
</evidence>